<name>A0A7W5A9Z5_9ACTN</name>
<gene>
    <name evidence="2" type="ORF">FHS12_005197</name>
</gene>
<organism evidence="2 3">
    <name type="scientific">Nocardioides albus</name>
    <dbReference type="NCBI Taxonomy" id="1841"/>
    <lineage>
        <taxon>Bacteria</taxon>
        <taxon>Bacillati</taxon>
        <taxon>Actinomycetota</taxon>
        <taxon>Actinomycetes</taxon>
        <taxon>Propionibacteriales</taxon>
        <taxon>Nocardioidaceae</taxon>
        <taxon>Nocardioides</taxon>
    </lineage>
</organism>
<dbReference type="CDD" id="cd02440">
    <property type="entry name" value="AdoMet_MTases"/>
    <property type="match status" value="1"/>
</dbReference>
<dbReference type="Pfam" id="PF08241">
    <property type="entry name" value="Methyltransf_11"/>
    <property type="match status" value="1"/>
</dbReference>
<keyword evidence="2" id="KW-0808">Transferase</keyword>
<protein>
    <submittedName>
        <fullName evidence="2">SAM-dependent methyltransferase</fullName>
    </submittedName>
</protein>
<keyword evidence="3" id="KW-1185">Reference proteome</keyword>
<comment type="caution">
    <text evidence="2">The sequence shown here is derived from an EMBL/GenBank/DDBJ whole genome shotgun (WGS) entry which is preliminary data.</text>
</comment>
<dbReference type="InterPro" id="IPR029063">
    <property type="entry name" value="SAM-dependent_MTases_sf"/>
</dbReference>
<feature type="domain" description="Methyltransferase type 11" evidence="1">
    <location>
        <begin position="58"/>
        <end position="147"/>
    </location>
</feature>
<dbReference type="SUPFAM" id="SSF53335">
    <property type="entry name" value="S-adenosyl-L-methionine-dependent methyltransferases"/>
    <property type="match status" value="1"/>
</dbReference>
<dbReference type="RefSeq" id="WP_183551896.1">
    <property type="nucleotide sequence ID" value="NZ_BMQT01000018.1"/>
</dbReference>
<dbReference type="EMBL" id="JACHXG010000018">
    <property type="protein sequence ID" value="MBB3092220.1"/>
    <property type="molecule type" value="Genomic_DNA"/>
</dbReference>
<evidence type="ECO:0000259" key="1">
    <source>
        <dbReference type="Pfam" id="PF08241"/>
    </source>
</evidence>
<reference evidence="2 3" key="1">
    <citation type="submission" date="2020-08" db="EMBL/GenBank/DDBJ databases">
        <title>Genomic Encyclopedia of Type Strains, Phase III (KMG-III): the genomes of soil and plant-associated and newly described type strains.</title>
        <authorList>
            <person name="Whitman W."/>
        </authorList>
    </citation>
    <scope>NUCLEOTIDE SEQUENCE [LARGE SCALE GENOMIC DNA]</scope>
    <source>
        <strain evidence="2 3">CECT 3302</strain>
    </source>
</reference>
<dbReference type="InterPro" id="IPR013216">
    <property type="entry name" value="Methyltransf_11"/>
</dbReference>
<accession>A0A7W5A9Z5</accession>
<sequence length="232" mass="23838">MTAVAAVAESAFAHVFASEECRVVSVDGTASRLPVEDWSRTADAADLALLSYCAGPTLDLGCGPGRMTAALAARGLPSLGVDVVPEAVAQTEARGGRAVCRDLFEPLPGEGWWTTALLADGNLGIGGDPLALLARVRRLLVPGGRVVAEVHPPGTPSGPLLAELVCRCGGSSQFPWAIVGADAIGAIAAEVGLAVRRLEPLPHRRAQSRRSAPAPFTPAGDRWVAVLVEDAA</sequence>
<dbReference type="GO" id="GO:0008757">
    <property type="term" value="F:S-adenosylmethionine-dependent methyltransferase activity"/>
    <property type="evidence" value="ECO:0007669"/>
    <property type="project" value="InterPro"/>
</dbReference>
<evidence type="ECO:0000313" key="2">
    <source>
        <dbReference type="EMBL" id="MBB3092220.1"/>
    </source>
</evidence>
<dbReference type="GO" id="GO:0032259">
    <property type="term" value="P:methylation"/>
    <property type="evidence" value="ECO:0007669"/>
    <property type="project" value="UniProtKB-KW"/>
</dbReference>
<dbReference type="Proteomes" id="UP000577707">
    <property type="component" value="Unassembled WGS sequence"/>
</dbReference>
<evidence type="ECO:0000313" key="3">
    <source>
        <dbReference type="Proteomes" id="UP000577707"/>
    </source>
</evidence>
<dbReference type="AlphaFoldDB" id="A0A7W5A9Z5"/>
<proteinExistence type="predicted"/>
<keyword evidence="2" id="KW-0489">Methyltransferase</keyword>
<dbReference type="Gene3D" id="3.40.50.150">
    <property type="entry name" value="Vaccinia Virus protein VP39"/>
    <property type="match status" value="1"/>
</dbReference>